<comment type="caution">
    <text evidence="2">The sequence shown here is derived from an EMBL/GenBank/DDBJ whole genome shotgun (WGS) entry which is preliminary data.</text>
</comment>
<dbReference type="EMBL" id="WIGN01000111">
    <property type="protein sequence ID" value="KAF6808809.1"/>
    <property type="molecule type" value="Genomic_DNA"/>
</dbReference>
<dbReference type="AlphaFoldDB" id="A0A8H6J921"/>
<feature type="region of interest" description="Disordered" evidence="1">
    <location>
        <begin position="190"/>
        <end position="222"/>
    </location>
</feature>
<evidence type="ECO:0000313" key="2">
    <source>
        <dbReference type="EMBL" id="KAF6808809.1"/>
    </source>
</evidence>
<evidence type="ECO:0000256" key="1">
    <source>
        <dbReference type="SAM" id="MobiDB-lite"/>
    </source>
</evidence>
<protein>
    <submittedName>
        <fullName evidence="2">Ankyrin repeat protein</fullName>
    </submittedName>
</protein>
<keyword evidence="3" id="KW-1185">Reference proteome</keyword>
<evidence type="ECO:0000313" key="3">
    <source>
        <dbReference type="Proteomes" id="UP000652219"/>
    </source>
</evidence>
<feature type="compositionally biased region" description="Basic and acidic residues" evidence="1">
    <location>
        <begin position="200"/>
        <end position="222"/>
    </location>
</feature>
<sequence>MGKVDISTADGFDADGKLLTIDHQVYRFRNDDLSGLVSNFAQLGFGFEDETSLAVFLPLSMWGKLPLPWAVFGSFSAEISRIRSDKGKSWKDLSDLFSKNNYLWTQGSSQQPLSQHSFSFLVENIHDVESELWLMKIEGRMEEREARAADEHRNYLTELLRKFPDYEKLLSDIEPLYCHLGRDTRLLSYLKDNQGSPSPSDHEKSNDHGSGGSDDKEIEKARIKDYQEYLKGEAVPTWLRERQPG</sequence>
<reference evidence="2 3" key="1">
    <citation type="journal article" date="2020" name="Phytopathology">
        <title>Genome Sequence Resources of Colletotrichum truncatum, C. plurivorum, C. musicola, and C. sojae: Four Species Pathogenic to Soybean (Glycine max).</title>
        <authorList>
            <person name="Rogerio F."/>
            <person name="Boufleur T.R."/>
            <person name="Ciampi-Guillardi M."/>
            <person name="Sukno S.A."/>
            <person name="Thon M.R."/>
            <person name="Massola Junior N.S."/>
            <person name="Baroncelli R."/>
        </authorList>
    </citation>
    <scope>NUCLEOTIDE SEQUENCE [LARGE SCALE GENOMIC DNA]</scope>
    <source>
        <strain evidence="2 3">LFN0009</strain>
    </source>
</reference>
<organism evidence="2 3">
    <name type="scientific">Colletotrichum sojae</name>
    <dbReference type="NCBI Taxonomy" id="2175907"/>
    <lineage>
        <taxon>Eukaryota</taxon>
        <taxon>Fungi</taxon>
        <taxon>Dikarya</taxon>
        <taxon>Ascomycota</taxon>
        <taxon>Pezizomycotina</taxon>
        <taxon>Sordariomycetes</taxon>
        <taxon>Hypocreomycetidae</taxon>
        <taxon>Glomerellales</taxon>
        <taxon>Glomerellaceae</taxon>
        <taxon>Colletotrichum</taxon>
        <taxon>Colletotrichum orchidearum species complex</taxon>
    </lineage>
</organism>
<dbReference type="Proteomes" id="UP000652219">
    <property type="component" value="Unassembled WGS sequence"/>
</dbReference>
<name>A0A8H6J921_9PEZI</name>
<proteinExistence type="predicted"/>
<gene>
    <name evidence="2" type="ORF">CSOJ01_07277</name>
</gene>
<accession>A0A8H6J921</accession>